<gene>
    <name evidence="1" type="ORF">HW452_15840</name>
</gene>
<evidence type="ECO:0000313" key="1">
    <source>
        <dbReference type="EMBL" id="MBZ5488996.1"/>
    </source>
</evidence>
<accession>A0ACC5VXN6</accession>
<proteinExistence type="predicted"/>
<dbReference type="EMBL" id="JABYQT010000014">
    <property type="protein sequence ID" value="MBZ5488996.1"/>
    <property type="molecule type" value="Genomic_DNA"/>
</dbReference>
<reference evidence="1" key="1">
    <citation type="submission" date="2020-06" db="EMBL/GenBank/DDBJ databases">
        <title>Whole Genome Sequence of Halomonas aquamarina MB598.</title>
        <authorList>
            <person name="Pervaiz M."/>
            <person name="Fariq A."/>
            <person name="Yasmin A."/>
            <person name="Welch M."/>
        </authorList>
    </citation>
    <scope>NUCLEOTIDE SEQUENCE</scope>
    <source>
        <strain evidence="1">MB598</strain>
    </source>
</reference>
<name>A0ACC5VXN6_9GAMM</name>
<dbReference type="Proteomes" id="UP001319846">
    <property type="component" value="Unassembled WGS sequence"/>
</dbReference>
<organism evidence="1 2">
    <name type="scientific">Vreelandella aquamarina</name>
    <dbReference type="NCBI Taxonomy" id="77097"/>
    <lineage>
        <taxon>Bacteria</taxon>
        <taxon>Pseudomonadati</taxon>
        <taxon>Pseudomonadota</taxon>
        <taxon>Gammaproteobacteria</taxon>
        <taxon>Oceanospirillales</taxon>
        <taxon>Halomonadaceae</taxon>
        <taxon>Vreelandella</taxon>
    </lineage>
</organism>
<comment type="caution">
    <text evidence="1">The sequence shown here is derived from an EMBL/GenBank/DDBJ whole genome shotgun (WGS) entry which is preliminary data.</text>
</comment>
<protein>
    <submittedName>
        <fullName evidence="1">DUF4123 domain-containing protein</fullName>
    </submittedName>
</protein>
<keyword evidence="2" id="KW-1185">Reference proteome</keyword>
<sequence length="291" mass="33738">MSELLSASRIDDIEPNHALPCWLVVDRYPGILERIYQLEPSPQLAFLFHETKYASLEEYSPLVVRIERGSALWHAYSQQQDTAFSQGVLIMSEATEQAVLKYLRQRLEIHFYGSRKALFRFYDSCIASVFFSADSVIDRWLGPLERVVWFGGTWVQIAEHGKQWYSCVGQPHQQLVEGQYQDEEPYKLSPSQEQAMENFVLVQAVWRKWSKQKRAKASSGEDITYFVQRVSASMRLELPREHLQKVLEIFLTLTPGEWLAGVSELPAVNRLQEIERRAENTSQSKTRSFTI</sequence>
<evidence type="ECO:0000313" key="2">
    <source>
        <dbReference type="Proteomes" id="UP001319846"/>
    </source>
</evidence>